<gene>
    <name evidence="2" type="primary">secD</name>
    <name evidence="2" type="ORF">HMPREF0298_1471</name>
</gene>
<name>C0XSQ1_CORLD</name>
<proteinExistence type="predicted"/>
<organism evidence="2 3">
    <name type="scientific">Corynebacterium lipophiloflavum (strain ATCC 700352 / DSM 44291 / CCUG 37336 / JCM 10383 / DMMZ 1944)</name>
    <dbReference type="NCBI Taxonomy" id="525263"/>
    <lineage>
        <taxon>Bacteria</taxon>
        <taxon>Bacillati</taxon>
        <taxon>Actinomycetota</taxon>
        <taxon>Actinomycetes</taxon>
        <taxon>Mycobacteriales</taxon>
        <taxon>Corynebacteriaceae</taxon>
        <taxon>Corynebacterium</taxon>
    </lineage>
</organism>
<sequence>MRAKRTWPAQALALFLLIIVAIYALVFFTGDRSATPKLGIDLQGGTRVTLVPQGEDPTPEQLADARNIIEQRVNGMGCQRRQRGRRRQHAGDHRRRG</sequence>
<feature type="compositionally biased region" description="Basic residues" evidence="1">
    <location>
        <begin position="80"/>
        <end position="97"/>
    </location>
</feature>
<dbReference type="AlphaFoldDB" id="C0XSQ1"/>
<feature type="region of interest" description="Disordered" evidence="1">
    <location>
        <begin position="74"/>
        <end position="97"/>
    </location>
</feature>
<evidence type="ECO:0000313" key="2">
    <source>
        <dbReference type="EMBL" id="EEI16681.1"/>
    </source>
</evidence>
<dbReference type="Pfam" id="PF07549">
    <property type="entry name" value="Sec_GG"/>
    <property type="match status" value="1"/>
</dbReference>
<comment type="caution">
    <text evidence="2">The sequence shown here is derived from an EMBL/GenBank/DDBJ whole genome shotgun (WGS) entry which is preliminary data.</text>
</comment>
<protein>
    <submittedName>
        <fullName evidence="2">Preprotein translocase subunit SecD</fullName>
    </submittedName>
</protein>
<dbReference type="STRING" id="525263.HMPREF0298_1471"/>
<reference evidence="2" key="1">
    <citation type="submission" date="2009-01" db="EMBL/GenBank/DDBJ databases">
        <authorList>
            <person name="Qin X."/>
            <person name="Bachman B."/>
            <person name="Battles P."/>
            <person name="Bell A."/>
            <person name="Bess C."/>
            <person name="Bickham C."/>
            <person name="Chaboub L."/>
            <person name="Chen D."/>
            <person name="Coyle M."/>
            <person name="Deiros D.R."/>
            <person name="Dinh H."/>
            <person name="Forbes L."/>
            <person name="Fowler G."/>
            <person name="Francisco L."/>
            <person name="Fu Q."/>
            <person name="Gubbala S."/>
            <person name="Hale W."/>
            <person name="Han Y."/>
            <person name="Hemphill L."/>
            <person name="Highlander S.K."/>
            <person name="Hirani K."/>
            <person name="Hogues M."/>
            <person name="Jackson L."/>
            <person name="Jakkamsetti A."/>
            <person name="Javaid M."/>
            <person name="Jiang H."/>
            <person name="Korchina V."/>
            <person name="Kovar C."/>
            <person name="Lara F."/>
            <person name="Lee S."/>
            <person name="Mata R."/>
            <person name="Mathew T."/>
            <person name="Moen C."/>
            <person name="Morales K."/>
            <person name="Munidasa M."/>
            <person name="Nazareth L."/>
            <person name="Ngo R."/>
            <person name="Nguyen L."/>
            <person name="Okwuonu G."/>
            <person name="Ongeri F."/>
            <person name="Patil S."/>
            <person name="Petrosino J."/>
            <person name="Pham C."/>
            <person name="Pham P."/>
            <person name="Pu L.-L."/>
            <person name="Puazo M."/>
            <person name="Raj R."/>
            <person name="Reid J."/>
            <person name="Rouhana J."/>
            <person name="Saada N."/>
            <person name="Shang Y."/>
            <person name="Simmons D."/>
            <person name="Thornton R."/>
            <person name="Warren J."/>
            <person name="Weissenberger G."/>
            <person name="Zhang J."/>
            <person name="Zhang L."/>
            <person name="Zhou C."/>
            <person name="Zhu D."/>
            <person name="Muzny D."/>
            <person name="Worley K."/>
            <person name="Gibbs R."/>
        </authorList>
    </citation>
    <scope>NUCLEOTIDE SEQUENCE [LARGE SCALE GENOMIC DNA]</scope>
    <source>
        <strain evidence="2">DSM 44291</strain>
    </source>
</reference>
<dbReference type="HOGENOM" id="CLU_2342025_0_0_11"/>
<dbReference type="eggNOG" id="COG0342">
    <property type="taxonomic scope" value="Bacteria"/>
</dbReference>
<dbReference type="EMBL" id="ACHJ01000120">
    <property type="protein sequence ID" value="EEI16681.1"/>
    <property type="molecule type" value="Genomic_DNA"/>
</dbReference>
<dbReference type="Proteomes" id="UP000006196">
    <property type="component" value="Unassembled WGS sequence"/>
</dbReference>
<dbReference type="Gene3D" id="3.30.70.3400">
    <property type="match status" value="1"/>
</dbReference>
<dbReference type="InterPro" id="IPR022646">
    <property type="entry name" value="SecD/SecF_CS"/>
</dbReference>
<evidence type="ECO:0000313" key="3">
    <source>
        <dbReference type="Proteomes" id="UP000006196"/>
    </source>
</evidence>
<keyword evidence="3" id="KW-1185">Reference proteome</keyword>
<evidence type="ECO:0000256" key="1">
    <source>
        <dbReference type="SAM" id="MobiDB-lite"/>
    </source>
</evidence>
<accession>C0XSQ1</accession>